<name>A0A9Q3CCB0_9BASI</name>
<proteinExistence type="predicted"/>
<dbReference type="GO" id="GO:0003824">
    <property type="term" value="F:catalytic activity"/>
    <property type="evidence" value="ECO:0007669"/>
    <property type="project" value="UniProtKB-KW"/>
</dbReference>
<dbReference type="Proteomes" id="UP000765509">
    <property type="component" value="Unassembled WGS sequence"/>
</dbReference>
<evidence type="ECO:0000313" key="3">
    <source>
        <dbReference type="EMBL" id="MBW0480081.1"/>
    </source>
</evidence>
<dbReference type="AlphaFoldDB" id="A0A9Q3CCB0"/>
<gene>
    <name evidence="3" type="ORF">O181_019796</name>
</gene>
<evidence type="ECO:0000259" key="2">
    <source>
        <dbReference type="Pfam" id="PF17919"/>
    </source>
</evidence>
<dbReference type="PANTHER" id="PTHR37984:SF5">
    <property type="entry name" value="PROTEIN NYNRIN-LIKE"/>
    <property type="match status" value="1"/>
</dbReference>
<dbReference type="PANTHER" id="PTHR37984">
    <property type="entry name" value="PROTEIN CBG26694"/>
    <property type="match status" value="1"/>
</dbReference>
<dbReference type="SUPFAM" id="SSF56672">
    <property type="entry name" value="DNA/RNA polymerases"/>
    <property type="match status" value="1"/>
</dbReference>
<dbReference type="OrthoDB" id="425619at2759"/>
<accession>A0A9Q3CCB0</accession>
<organism evidence="3 4">
    <name type="scientific">Austropuccinia psidii MF-1</name>
    <dbReference type="NCBI Taxonomy" id="1389203"/>
    <lineage>
        <taxon>Eukaryota</taxon>
        <taxon>Fungi</taxon>
        <taxon>Dikarya</taxon>
        <taxon>Basidiomycota</taxon>
        <taxon>Pucciniomycotina</taxon>
        <taxon>Pucciniomycetes</taxon>
        <taxon>Pucciniales</taxon>
        <taxon>Sphaerophragmiaceae</taxon>
        <taxon>Austropuccinia</taxon>
    </lineage>
</organism>
<dbReference type="InterPro" id="IPR043502">
    <property type="entry name" value="DNA/RNA_pol_sf"/>
</dbReference>
<dbReference type="InterPro" id="IPR041577">
    <property type="entry name" value="RT_RNaseH_2"/>
</dbReference>
<keyword evidence="1" id="KW-0511">Multifunctional enzyme</keyword>
<protein>
    <recommendedName>
        <fullName evidence="2">Reverse transcriptase/retrotransposon-derived protein RNase H-like domain-containing protein</fullName>
    </recommendedName>
</protein>
<dbReference type="InterPro" id="IPR050951">
    <property type="entry name" value="Retrovirus_Pol_polyprotein"/>
</dbReference>
<dbReference type="EMBL" id="AVOT02005831">
    <property type="protein sequence ID" value="MBW0480081.1"/>
    <property type="molecule type" value="Genomic_DNA"/>
</dbReference>
<keyword evidence="4" id="KW-1185">Reference proteome</keyword>
<evidence type="ECO:0000256" key="1">
    <source>
        <dbReference type="ARBA" id="ARBA00023268"/>
    </source>
</evidence>
<feature type="domain" description="Reverse transcriptase/retrotransposon-derived protein RNase H-like" evidence="2">
    <location>
        <begin position="2"/>
        <end position="101"/>
    </location>
</feature>
<dbReference type="Pfam" id="PF17919">
    <property type="entry name" value="RT_RNaseH_2"/>
    <property type="match status" value="1"/>
</dbReference>
<sequence length="195" mass="21959">MTQERIQAYGNIKYALTNAPLLFMPDWKLPFKLYIDAFGEGLGAALHKVQIVHDKPYDSPICFISRQIKPIEARYGASQIECVCLVWALKKLHYYLDGCLFEAITVFNALISLFNMSTPTRHIWASPNKPDNPAYVPTSAEPQIPIEGVNITDVGTELFETVRESYNNDNNCHILTSLLDKDCKDSSLANAMDDI</sequence>
<evidence type="ECO:0000313" key="4">
    <source>
        <dbReference type="Proteomes" id="UP000765509"/>
    </source>
</evidence>
<reference evidence="3" key="1">
    <citation type="submission" date="2021-03" db="EMBL/GenBank/DDBJ databases">
        <title>Draft genome sequence of rust myrtle Austropuccinia psidii MF-1, a brazilian biotype.</title>
        <authorList>
            <person name="Quecine M.C."/>
            <person name="Pachon D.M.R."/>
            <person name="Bonatelli M.L."/>
            <person name="Correr F.H."/>
            <person name="Franceschini L.M."/>
            <person name="Leite T.F."/>
            <person name="Margarido G.R.A."/>
            <person name="Almeida C.A."/>
            <person name="Ferrarezi J.A."/>
            <person name="Labate C.A."/>
        </authorList>
    </citation>
    <scope>NUCLEOTIDE SEQUENCE</scope>
    <source>
        <strain evidence="3">MF-1</strain>
    </source>
</reference>
<comment type="caution">
    <text evidence="3">The sequence shown here is derived from an EMBL/GenBank/DDBJ whole genome shotgun (WGS) entry which is preliminary data.</text>
</comment>